<evidence type="ECO:0000313" key="7">
    <source>
        <dbReference type="EMBL" id="GAA2041928.1"/>
    </source>
</evidence>
<dbReference type="InterPro" id="IPR009057">
    <property type="entry name" value="Homeodomain-like_sf"/>
</dbReference>
<gene>
    <name evidence="7" type="ORF">GCM10009819_30150</name>
</gene>
<sequence>MREGDAVVIESATRAGRSASTRRRVLASARDLFAARGFGAVSMRDVAADAGVSHPTVRNLFGSMDALLDAVVTDSEADLQEALEGRTLDLDLIDVIARAGRDIPGYVELFTVLAGAATLPEHPAHERFRVRDAEFQALGARMLQDARDRGELPADLDIPGEARRLNAAWDGLQVISRYLPEEVDVPDALAHRIARLRGRAPTVGPFADVEPLPISTMLAEEPADEAGYAVGRRRRADIIDQSTTIFARDGYHGASLRDIAGAVGVNASTLLHHFGSKEALLAAVLAHRDAAMAAREADGDDDPVRLLRELGAAASRDARTQPGLISIYAVLSTEAVAPSHPAHAYFQDRFARAIRMFENVLQRAAARGATRPDVDPHAEAIELTALWDGLQLQWGYDADAVDIGRELDAHLAGVLREGVGRDGAARDGAARDGAAATDSD</sequence>
<feature type="DNA-binding region" description="H-T-H motif" evidence="5">
    <location>
        <begin position="42"/>
        <end position="61"/>
    </location>
</feature>
<keyword evidence="3 5" id="KW-0238">DNA-binding</keyword>
<evidence type="ECO:0000313" key="8">
    <source>
        <dbReference type="Proteomes" id="UP001501196"/>
    </source>
</evidence>
<dbReference type="PANTHER" id="PTHR30055">
    <property type="entry name" value="HTH-TYPE TRANSCRIPTIONAL REGULATOR RUTR"/>
    <property type="match status" value="1"/>
</dbReference>
<dbReference type="EMBL" id="BAAAPW010000005">
    <property type="protein sequence ID" value="GAA2041928.1"/>
    <property type="molecule type" value="Genomic_DNA"/>
</dbReference>
<dbReference type="InterPro" id="IPR036271">
    <property type="entry name" value="Tet_transcr_reg_TetR-rel_C_sf"/>
</dbReference>
<organism evidence="7 8">
    <name type="scientific">Agromyces tropicus</name>
    <dbReference type="NCBI Taxonomy" id="555371"/>
    <lineage>
        <taxon>Bacteria</taxon>
        <taxon>Bacillati</taxon>
        <taxon>Actinomycetota</taxon>
        <taxon>Actinomycetes</taxon>
        <taxon>Micrococcales</taxon>
        <taxon>Microbacteriaceae</taxon>
        <taxon>Agromyces</taxon>
    </lineage>
</organism>
<dbReference type="Proteomes" id="UP001501196">
    <property type="component" value="Unassembled WGS sequence"/>
</dbReference>
<name>A0ABP5GBG4_9MICO</name>
<dbReference type="SUPFAM" id="SSF48498">
    <property type="entry name" value="Tetracyclin repressor-like, C-terminal domain"/>
    <property type="match status" value="2"/>
</dbReference>
<dbReference type="PROSITE" id="PS50977">
    <property type="entry name" value="HTH_TETR_2"/>
    <property type="match status" value="2"/>
</dbReference>
<feature type="domain" description="HTH tetR-type" evidence="6">
    <location>
        <begin position="19"/>
        <end position="79"/>
    </location>
</feature>
<proteinExistence type="predicted"/>
<dbReference type="Gene3D" id="1.10.10.60">
    <property type="entry name" value="Homeodomain-like"/>
    <property type="match status" value="1"/>
</dbReference>
<dbReference type="PRINTS" id="PR00455">
    <property type="entry name" value="HTHTETR"/>
</dbReference>
<evidence type="ECO:0000256" key="2">
    <source>
        <dbReference type="ARBA" id="ARBA00023015"/>
    </source>
</evidence>
<evidence type="ECO:0000259" key="6">
    <source>
        <dbReference type="PROSITE" id="PS50977"/>
    </source>
</evidence>
<dbReference type="InterPro" id="IPR050109">
    <property type="entry name" value="HTH-type_TetR-like_transc_reg"/>
</dbReference>
<dbReference type="InterPro" id="IPR001647">
    <property type="entry name" value="HTH_TetR"/>
</dbReference>
<feature type="domain" description="HTH tetR-type" evidence="6">
    <location>
        <begin position="232"/>
        <end position="292"/>
    </location>
</feature>
<dbReference type="Gene3D" id="1.10.357.10">
    <property type="entry name" value="Tetracycline Repressor, domain 2"/>
    <property type="match status" value="2"/>
</dbReference>
<dbReference type="Pfam" id="PF00440">
    <property type="entry name" value="TetR_N"/>
    <property type="match status" value="2"/>
</dbReference>
<evidence type="ECO:0000256" key="4">
    <source>
        <dbReference type="ARBA" id="ARBA00023163"/>
    </source>
</evidence>
<comment type="caution">
    <text evidence="7">The sequence shown here is derived from an EMBL/GenBank/DDBJ whole genome shotgun (WGS) entry which is preliminary data.</text>
</comment>
<evidence type="ECO:0000256" key="3">
    <source>
        <dbReference type="ARBA" id="ARBA00023125"/>
    </source>
</evidence>
<keyword evidence="4" id="KW-0804">Transcription</keyword>
<dbReference type="Pfam" id="PF13977">
    <property type="entry name" value="TetR_C_6"/>
    <property type="match status" value="1"/>
</dbReference>
<dbReference type="SUPFAM" id="SSF46689">
    <property type="entry name" value="Homeodomain-like"/>
    <property type="match status" value="2"/>
</dbReference>
<keyword evidence="1" id="KW-0678">Repressor</keyword>
<accession>A0ABP5GBG4</accession>
<evidence type="ECO:0000256" key="1">
    <source>
        <dbReference type="ARBA" id="ARBA00022491"/>
    </source>
</evidence>
<feature type="DNA-binding region" description="H-T-H motif" evidence="5">
    <location>
        <begin position="255"/>
        <end position="274"/>
    </location>
</feature>
<protein>
    <recommendedName>
        <fullName evidence="6">HTH tetR-type domain-containing protein</fullName>
    </recommendedName>
</protein>
<keyword evidence="8" id="KW-1185">Reference proteome</keyword>
<reference evidence="8" key="1">
    <citation type="journal article" date="2019" name="Int. J. Syst. Evol. Microbiol.">
        <title>The Global Catalogue of Microorganisms (GCM) 10K type strain sequencing project: providing services to taxonomists for standard genome sequencing and annotation.</title>
        <authorList>
            <consortium name="The Broad Institute Genomics Platform"/>
            <consortium name="The Broad Institute Genome Sequencing Center for Infectious Disease"/>
            <person name="Wu L."/>
            <person name="Ma J."/>
        </authorList>
    </citation>
    <scope>NUCLEOTIDE SEQUENCE [LARGE SCALE GENOMIC DNA]</scope>
    <source>
        <strain evidence="8">JCM 15672</strain>
    </source>
</reference>
<dbReference type="InterPro" id="IPR039538">
    <property type="entry name" value="BetI_C"/>
</dbReference>
<evidence type="ECO:0000256" key="5">
    <source>
        <dbReference type="PROSITE-ProRule" id="PRU00335"/>
    </source>
</evidence>
<keyword evidence="2" id="KW-0805">Transcription regulation</keyword>
<dbReference type="PANTHER" id="PTHR30055:SF226">
    <property type="entry name" value="HTH-TYPE TRANSCRIPTIONAL REGULATOR PKSA"/>
    <property type="match status" value="1"/>
</dbReference>